<proteinExistence type="predicted"/>
<dbReference type="STRING" id="1325734.A0A428Q264"/>
<accession>A0A428Q264</accession>
<evidence type="ECO:0000313" key="4">
    <source>
        <dbReference type="Proteomes" id="UP000288168"/>
    </source>
</evidence>
<dbReference type="PANTHER" id="PTHR40640:SF1">
    <property type="entry name" value="ANCHORED GLYCOPROTEIN, PUTATIVE (AFU_ORTHOLOGUE AFUA_8G04860)-RELATED"/>
    <property type="match status" value="1"/>
</dbReference>
<dbReference type="OrthoDB" id="4991875at2759"/>
<evidence type="ECO:0008006" key="5">
    <source>
        <dbReference type="Google" id="ProtNLM"/>
    </source>
</evidence>
<feature type="region of interest" description="Disordered" evidence="1">
    <location>
        <begin position="150"/>
        <end position="199"/>
    </location>
</feature>
<comment type="caution">
    <text evidence="3">The sequence shown here is derived from an EMBL/GenBank/DDBJ whole genome shotgun (WGS) entry which is preliminary data.</text>
</comment>
<organism evidence="3 4">
    <name type="scientific">Fusarium duplospermum</name>
    <dbReference type="NCBI Taxonomy" id="1325734"/>
    <lineage>
        <taxon>Eukaryota</taxon>
        <taxon>Fungi</taxon>
        <taxon>Dikarya</taxon>
        <taxon>Ascomycota</taxon>
        <taxon>Pezizomycotina</taxon>
        <taxon>Sordariomycetes</taxon>
        <taxon>Hypocreomycetidae</taxon>
        <taxon>Hypocreales</taxon>
        <taxon>Nectriaceae</taxon>
        <taxon>Fusarium</taxon>
        <taxon>Fusarium solani species complex</taxon>
    </lineage>
</organism>
<reference evidence="3 4" key="1">
    <citation type="submission" date="2017-06" db="EMBL/GenBank/DDBJ databases">
        <title>Comparative genomic analysis of Ambrosia Fusariam Clade fungi.</title>
        <authorList>
            <person name="Stajich J.E."/>
            <person name="Carrillo J."/>
            <person name="Kijimoto T."/>
            <person name="Eskalen A."/>
            <person name="O'Donnell K."/>
            <person name="Kasson M."/>
        </authorList>
    </citation>
    <scope>NUCLEOTIDE SEQUENCE [LARGE SCALE GENOMIC DNA]</scope>
    <source>
        <strain evidence="3 4">NRRL62584</strain>
    </source>
</reference>
<dbReference type="EMBL" id="NKCI01000066">
    <property type="protein sequence ID" value="RSL59405.1"/>
    <property type="molecule type" value="Genomic_DNA"/>
</dbReference>
<protein>
    <recommendedName>
        <fullName evidence="5">GPI anchored cell wall protein</fullName>
    </recommendedName>
</protein>
<keyword evidence="4" id="KW-1185">Reference proteome</keyword>
<dbReference type="AlphaFoldDB" id="A0A428Q264"/>
<dbReference type="Proteomes" id="UP000288168">
    <property type="component" value="Unassembled WGS sequence"/>
</dbReference>
<feature type="compositionally biased region" description="Low complexity" evidence="1">
    <location>
        <begin position="184"/>
        <end position="197"/>
    </location>
</feature>
<evidence type="ECO:0000313" key="3">
    <source>
        <dbReference type="EMBL" id="RSL59405.1"/>
    </source>
</evidence>
<sequence length="226" mass="23375">MSPSLSILLASAAMAVAQTTTLNILFPVEGIKTMYGTVVDANPEVTTFALHCGEHVENVQCHILGTQTVVQGPSTLSIQYSFAGDKEAGYFSEDLACELDREKGAATCHIDIASEASKGKTMSTSLVTTNTELASLIIPAVITEGVDKLENPSTASPASTTDVTISSTATSSKVEETSVFEEGSSSAHETPTSSSPAVETNDAWSVDVGKYALVGLAATAAAFFLA</sequence>
<feature type="chain" id="PRO_5019585945" description="GPI anchored cell wall protein" evidence="2">
    <location>
        <begin position="18"/>
        <end position="226"/>
    </location>
</feature>
<gene>
    <name evidence="3" type="ORF">CEP54_007331</name>
</gene>
<feature type="signal peptide" evidence="2">
    <location>
        <begin position="1"/>
        <end position="17"/>
    </location>
</feature>
<feature type="compositionally biased region" description="Polar residues" evidence="1">
    <location>
        <begin position="151"/>
        <end position="172"/>
    </location>
</feature>
<name>A0A428Q264_9HYPO</name>
<keyword evidence="2" id="KW-0732">Signal</keyword>
<dbReference type="PANTHER" id="PTHR40640">
    <property type="entry name" value="ANCHORED GLYCOPROTEIN, PUTATIVE (AFU_ORTHOLOGUE AFUA_8G04860)-RELATED"/>
    <property type="match status" value="1"/>
</dbReference>
<evidence type="ECO:0000256" key="1">
    <source>
        <dbReference type="SAM" id="MobiDB-lite"/>
    </source>
</evidence>
<evidence type="ECO:0000256" key="2">
    <source>
        <dbReference type="SAM" id="SignalP"/>
    </source>
</evidence>